<dbReference type="EMBL" id="FNCQ01000003">
    <property type="protein sequence ID" value="SDG39211.1"/>
    <property type="molecule type" value="Genomic_DNA"/>
</dbReference>
<organism evidence="2 3">
    <name type="scientific">Prevotella communis</name>
    <dbReference type="NCBI Taxonomy" id="2913614"/>
    <lineage>
        <taxon>Bacteria</taxon>
        <taxon>Pseudomonadati</taxon>
        <taxon>Bacteroidota</taxon>
        <taxon>Bacteroidia</taxon>
        <taxon>Bacteroidales</taxon>
        <taxon>Prevotellaceae</taxon>
        <taxon>Prevotella</taxon>
    </lineage>
</organism>
<gene>
    <name evidence="2" type="ORF">SAMN04487901_103154</name>
</gene>
<reference evidence="3" key="1">
    <citation type="submission" date="2016-10" db="EMBL/GenBank/DDBJ databases">
        <authorList>
            <person name="Varghese N."/>
            <person name="Submissions S."/>
        </authorList>
    </citation>
    <scope>NUCLEOTIDE SEQUENCE [LARGE SCALE GENOMIC DNA]</scope>
    <source>
        <strain evidence="3">BP1-148</strain>
    </source>
</reference>
<evidence type="ECO:0000256" key="1">
    <source>
        <dbReference type="SAM" id="SignalP"/>
    </source>
</evidence>
<feature type="signal peptide" evidence="1">
    <location>
        <begin position="1"/>
        <end position="19"/>
    </location>
</feature>
<proteinExistence type="predicted"/>
<keyword evidence="1" id="KW-0732">Signal</keyword>
<evidence type="ECO:0000313" key="3">
    <source>
        <dbReference type="Proteomes" id="UP000198779"/>
    </source>
</evidence>
<dbReference type="RefSeq" id="WP_143010092.1">
    <property type="nucleotide sequence ID" value="NZ_FNCQ01000003.1"/>
</dbReference>
<feature type="chain" id="PRO_5011466532" evidence="1">
    <location>
        <begin position="20"/>
        <end position="267"/>
    </location>
</feature>
<accession>A0A1G7TVP2</accession>
<sequence>MKQVLLSIMMLLCVGNAFGQTPAKLIEKYKAVPGAVYENTTNESLKELEKGDTILSADEIAKLKKHFKKSEQVQIQNVSEEQLAEINKDIKALKNHELLFETVRNAGSKSLGDSANVVKQMISDFLNPTVKMRCYGKVDGKMVSDLLIRLDIWNTVALSYIDTKIDRDIWMKLQERSSFSTSDDDDDSSVDMKETLKDVEKGNVLIVINGEEHPELHSTKEAEEYMRQQQISFNHQNWIVGKAVKEKYPHTKKNVVIEFSRNDKEQK</sequence>
<protein>
    <submittedName>
        <fullName evidence="2">Uncharacterized protein</fullName>
    </submittedName>
</protein>
<dbReference type="STRING" id="645274.SAMN04487901_103154"/>
<evidence type="ECO:0000313" key="2">
    <source>
        <dbReference type="EMBL" id="SDG39211.1"/>
    </source>
</evidence>
<dbReference type="Proteomes" id="UP000198779">
    <property type="component" value="Unassembled WGS sequence"/>
</dbReference>
<name>A0A1G7TVP2_9BACT</name>
<keyword evidence="3" id="KW-1185">Reference proteome</keyword>
<dbReference type="AlphaFoldDB" id="A0A1G7TVP2"/>